<evidence type="ECO:0000313" key="2">
    <source>
        <dbReference type="EMBL" id="QHU34064.1"/>
    </source>
</evidence>
<keyword evidence="1" id="KW-0472">Membrane</keyword>
<dbReference type="EMBL" id="MN740567">
    <property type="protein sequence ID" value="QHU34064.1"/>
    <property type="molecule type" value="Genomic_DNA"/>
</dbReference>
<evidence type="ECO:0000256" key="1">
    <source>
        <dbReference type="SAM" id="Phobius"/>
    </source>
</evidence>
<sequence>MDTCLTDEMCVGKKYKYYQQWCIYHMDNYNYSPNYTISCHPERIERTYPSCASCWKWTDCCADSPQDCCIKEFYTYPPTNSPTLHPCSSGCDKPYYFEKCNIFQNINQKITCESGDGIQCCSDNINDCCIFKKDEMFVYSGLIIIILFLSFYMMTRDKYKINPATNSNV</sequence>
<keyword evidence="1" id="KW-0812">Transmembrane</keyword>
<organism evidence="2">
    <name type="scientific">viral metagenome</name>
    <dbReference type="NCBI Taxonomy" id="1070528"/>
    <lineage>
        <taxon>unclassified sequences</taxon>
        <taxon>metagenomes</taxon>
        <taxon>organismal metagenomes</taxon>
    </lineage>
</organism>
<feature type="transmembrane region" description="Helical" evidence="1">
    <location>
        <begin position="136"/>
        <end position="154"/>
    </location>
</feature>
<name>A0A6C0LWW9_9ZZZZ</name>
<protein>
    <submittedName>
        <fullName evidence="2">Uncharacterized protein</fullName>
    </submittedName>
</protein>
<reference evidence="2" key="1">
    <citation type="journal article" date="2020" name="Nature">
        <title>Giant virus diversity and host interactions through global metagenomics.</title>
        <authorList>
            <person name="Schulz F."/>
            <person name="Roux S."/>
            <person name="Paez-Espino D."/>
            <person name="Jungbluth S."/>
            <person name="Walsh D.A."/>
            <person name="Denef V.J."/>
            <person name="McMahon K.D."/>
            <person name="Konstantinidis K.T."/>
            <person name="Eloe-Fadrosh E.A."/>
            <person name="Kyrpides N.C."/>
            <person name="Woyke T."/>
        </authorList>
    </citation>
    <scope>NUCLEOTIDE SEQUENCE</scope>
    <source>
        <strain evidence="2">GVMAG-S-1016713-123</strain>
    </source>
</reference>
<keyword evidence="1" id="KW-1133">Transmembrane helix</keyword>
<accession>A0A6C0LWW9</accession>
<dbReference type="AlphaFoldDB" id="A0A6C0LWW9"/>
<proteinExistence type="predicted"/>